<dbReference type="RefSeq" id="WP_203006574.1">
    <property type="nucleotide sequence ID" value="NZ_JADWYU010000159.1"/>
</dbReference>
<evidence type="ECO:0000256" key="7">
    <source>
        <dbReference type="ARBA" id="ARBA00023136"/>
    </source>
</evidence>
<feature type="region of interest" description="Disordered" evidence="10">
    <location>
        <begin position="315"/>
        <end position="357"/>
    </location>
</feature>
<dbReference type="GO" id="GO:0046677">
    <property type="term" value="P:response to antibiotic"/>
    <property type="evidence" value="ECO:0007669"/>
    <property type="project" value="UniProtKB-KW"/>
</dbReference>
<evidence type="ECO:0000313" key="12">
    <source>
        <dbReference type="EMBL" id="MBL7631840.1"/>
    </source>
</evidence>
<comment type="caution">
    <text evidence="12">The sequence shown here is derived from an EMBL/GenBank/DDBJ whole genome shotgun (WGS) entry which is preliminary data.</text>
</comment>
<dbReference type="Pfam" id="PF13732">
    <property type="entry name" value="DrrA1-3_C"/>
    <property type="match status" value="1"/>
</dbReference>
<evidence type="ECO:0000256" key="3">
    <source>
        <dbReference type="ARBA" id="ARBA00022475"/>
    </source>
</evidence>
<evidence type="ECO:0000256" key="1">
    <source>
        <dbReference type="ARBA" id="ARBA00004413"/>
    </source>
</evidence>
<evidence type="ECO:0000256" key="2">
    <source>
        <dbReference type="ARBA" id="ARBA00022448"/>
    </source>
</evidence>
<comment type="subcellular location">
    <subcellularLocation>
        <location evidence="1">Cell membrane</location>
        <topology evidence="1">Peripheral membrane protein</topology>
        <orientation evidence="1">Cytoplasmic side</orientation>
    </subcellularLocation>
</comment>
<dbReference type="InterPro" id="IPR003439">
    <property type="entry name" value="ABC_transporter-like_ATP-bd"/>
</dbReference>
<dbReference type="InterPro" id="IPR025302">
    <property type="entry name" value="DrrA1/2-like_C"/>
</dbReference>
<keyword evidence="5 12" id="KW-0067">ATP-binding</keyword>
<gene>
    <name evidence="12" type="ORF">I7412_32705</name>
</gene>
<dbReference type="PANTHER" id="PTHR42711">
    <property type="entry name" value="ABC TRANSPORTER ATP-BINDING PROTEIN"/>
    <property type="match status" value="1"/>
</dbReference>
<dbReference type="Proteomes" id="UP000604475">
    <property type="component" value="Unassembled WGS sequence"/>
</dbReference>
<evidence type="ECO:0000259" key="11">
    <source>
        <dbReference type="PROSITE" id="PS50893"/>
    </source>
</evidence>
<sequence length="357" mass="36575">MVQTIIEAEGLSKRYGETQALAGIDLSVPAGTILGVLGPNGAGKSTAVRILTTLARPTGGWARVAGHDVVTEAGEVRRRIGVTAQDATLDEALSGRQNLRMIAELSGLRRADGASRATELLDRFELAHAADRPVRGYSGGMRRRLDLAASLVANPPVLFLDEPTTGLDPTSRARMWEVIRELVERGTTLLLTTQYLEEADALADRIVVIDHGRIIANGAPSELKAAVGGTRLEVTLTGPHDGAVGALAPLVAGLVDVSSDGRQLRAAVPAGSGVATAVIRALDAVGAVVDDVAVHPPSLDDVFFALTGADSPAAGRQAAGAGPVAPPRLPSQASGTGPAATPDAVPAAHSDHLHGAL</sequence>
<evidence type="ECO:0000313" key="13">
    <source>
        <dbReference type="Proteomes" id="UP000604475"/>
    </source>
</evidence>
<dbReference type="GO" id="GO:0005886">
    <property type="term" value="C:plasma membrane"/>
    <property type="evidence" value="ECO:0007669"/>
    <property type="project" value="UniProtKB-SubCell"/>
</dbReference>
<dbReference type="InterPro" id="IPR050763">
    <property type="entry name" value="ABC_transporter_ATP-binding"/>
</dbReference>
<keyword evidence="8" id="KW-0046">Antibiotic resistance</keyword>
<evidence type="ECO:0000256" key="10">
    <source>
        <dbReference type="SAM" id="MobiDB-lite"/>
    </source>
</evidence>
<dbReference type="PROSITE" id="PS00211">
    <property type="entry name" value="ABC_TRANSPORTER_1"/>
    <property type="match status" value="1"/>
</dbReference>
<keyword evidence="4" id="KW-0547">Nucleotide-binding</keyword>
<dbReference type="InterPro" id="IPR005894">
    <property type="entry name" value="DrrA"/>
</dbReference>
<dbReference type="GO" id="GO:1900753">
    <property type="term" value="P:doxorubicin transport"/>
    <property type="evidence" value="ECO:0007669"/>
    <property type="project" value="InterPro"/>
</dbReference>
<proteinExistence type="inferred from homology"/>
<dbReference type="PANTHER" id="PTHR42711:SF19">
    <property type="entry name" value="DOXORUBICIN RESISTANCE ATP-BINDING PROTEIN DRRA"/>
    <property type="match status" value="1"/>
</dbReference>
<evidence type="ECO:0000256" key="9">
    <source>
        <dbReference type="ARBA" id="ARBA00049985"/>
    </source>
</evidence>
<dbReference type="InterPro" id="IPR017871">
    <property type="entry name" value="ABC_transporter-like_CS"/>
</dbReference>
<dbReference type="SMART" id="SM00382">
    <property type="entry name" value="AAA"/>
    <property type="match status" value="1"/>
</dbReference>
<keyword evidence="6" id="KW-1278">Translocase</keyword>
<dbReference type="InterPro" id="IPR027417">
    <property type="entry name" value="P-loop_NTPase"/>
</dbReference>
<name>A0A937RMY8_9ACTN</name>
<dbReference type="Pfam" id="PF00005">
    <property type="entry name" value="ABC_tran"/>
    <property type="match status" value="1"/>
</dbReference>
<organism evidence="12 13">
    <name type="scientific">Frankia nepalensis</name>
    <dbReference type="NCBI Taxonomy" id="1836974"/>
    <lineage>
        <taxon>Bacteria</taxon>
        <taxon>Bacillati</taxon>
        <taxon>Actinomycetota</taxon>
        <taxon>Actinomycetes</taxon>
        <taxon>Frankiales</taxon>
        <taxon>Frankiaceae</taxon>
        <taxon>Frankia</taxon>
    </lineage>
</organism>
<evidence type="ECO:0000256" key="5">
    <source>
        <dbReference type="ARBA" id="ARBA00022840"/>
    </source>
</evidence>
<protein>
    <submittedName>
        <fullName evidence="12">ATP-binding cassette domain-containing protein</fullName>
    </submittedName>
</protein>
<dbReference type="AlphaFoldDB" id="A0A937RMY8"/>
<reference evidence="12" key="1">
    <citation type="submission" date="2020-12" db="EMBL/GenBank/DDBJ databases">
        <title>Genomic characterization of non-nitrogen-fixing Frankia strains.</title>
        <authorList>
            <person name="Carlos-Shanley C."/>
            <person name="Guerra T."/>
            <person name="Hahn D."/>
        </authorList>
    </citation>
    <scope>NUCLEOTIDE SEQUENCE</scope>
    <source>
        <strain evidence="12">CN6</strain>
    </source>
</reference>
<keyword evidence="7" id="KW-0472">Membrane</keyword>
<dbReference type="SUPFAM" id="SSF52540">
    <property type="entry name" value="P-loop containing nucleoside triphosphate hydrolases"/>
    <property type="match status" value="1"/>
</dbReference>
<dbReference type="GO" id="GO:0016887">
    <property type="term" value="F:ATP hydrolysis activity"/>
    <property type="evidence" value="ECO:0007669"/>
    <property type="project" value="InterPro"/>
</dbReference>
<dbReference type="Gene3D" id="3.40.50.300">
    <property type="entry name" value="P-loop containing nucleotide triphosphate hydrolases"/>
    <property type="match status" value="1"/>
</dbReference>
<dbReference type="EMBL" id="JAEACQ010000286">
    <property type="protein sequence ID" value="MBL7631840.1"/>
    <property type="molecule type" value="Genomic_DNA"/>
</dbReference>
<keyword evidence="3" id="KW-1003">Cell membrane</keyword>
<dbReference type="NCBIfam" id="TIGR01188">
    <property type="entry name" value="drrA"/>
    <property type="match status" value="1"/>
</dbReference>
<keyword evidence="13" id="KW-1185">Reference proteome</keyword>
<evidence type="ECO:0000256" key="8">
    <source>
        <dbReference type="ARBA" id="ARBA00023251"/>
    </source>
</evidence>
<keyword evidence="2" id="KW-0813">Transport</keyword>
<evidence type="ECO:0000256" key="6">
    <source>
        <dbReference type="ARBA" id="ARBA00022967"/>
    </source>
</evidence>
<dbReference type="PROSITE" id="PS50893">
    <property type="entry name" value="ABC_TRANSPORTER_2"/>
    <property type="match status" value="1"/>
</dbReference>
<dbReference type="InterPro" id="IPR003593">
    <property type="entry name" value="AAA+_ATPase"/>
</dbReference>
<dbReference type="FunFam" id="3.40.50.300:FF:000589">
    <property type="entry name" value="ABC transporter, ATP-binding subunit"/>
    <property type="match status" value="1"/>
</dbReference>
<accession>A0A937RMY8</accession>
<feature type="domain" description="ABC transporter" evidence="11">
    <location>
        <begin position="6"/>
        <end position="236"/>
    </location>
</feature>
<evidence type="ECO:0000256" key="4">
    <source>
        <dbReference type="ARBA" id="ARBA00022741"/>
    </source>
</evidence>
<dbReference type="GO" id="GO:0043215">
    <property type="term" value="P:daunorubicin transport"/>
    <property type="evidence" value="ECO:0007669"/>
    <property type="project" value="InterPro"/>
</dbReference>
<dbReference type="GO" id="GO:0005524">
    <property type="term" value="F:ATP binding"/>
    <property type="evidence" value="ECO:0007669"/>
    <property type="project" value="UniProtKB-KW"/>
</dbReference>
<comment type="similarity">
    <text evidence="9">Belongs to the ABC transporter superfamily. Drug exporter-1 (DrugE1) (TC 3.A.1.105) family.</text>
</comment>